<keyword evidence="2" id="KW-1185">Reference proteome</keyword>
<dbReference type="EMBL" id="AP026867">
    <property type="protein sequence ID" value="BDS11181.1"/>
    <property type="molecule type" value="Genomic_DNA"/>
</dbReference>
<dbReference type="PROSITE" id="PS51257">
    <property type="entry name" value="PROKAR_LIPOPROTEIN"/>
    <property type="match status" value="1"/>
</dbReference>
<protein>
    <recommendedName>
        <fullName evidence="3">Lipoprotein</fullName>
    </recommendedName>
</protein>
<evidence type="ECO:0000313" key="2">
    <source>
        <dbReference type="Proteomes" id="UP001060919"/>
    </source>
</evidence>
<dbReference type="AlphaFoldDB" id="A0A916DRB1"/>
<organism evidence="1 2">
    <name type="scientific">Aureispira anguillae</name>
    <dbReference type="NCBI Taxonomy" id="2864201"/>
    <lineage>
        <taxon>Bacteria</taxon>
        <taxon>Pseudomonadati</taxon>
        <taxon>Bacteroidota</taxon>
        <taxon>Saprospiria</taxon>
        <taxon>Saprospirales</taxon>
        <taxon>Saprospiraceae</taxon>
        <taxon>Aureispira</taxon>
    </lineage>
</organism>
<evidence type="ECO:0008006" key="3">
    <source>
        <dbReference type="Google" id="ProtNLM"/>
    </source>
</evidence>
<reference evidence="1" key="1">
    <citation type="submission" date="2022-09" db="EMBL/GenBank/DDBJ databases">
        <title>Aureispira anguillicida sp. nov., isolated from Leptocephalus of Japanese eel Anguilla japonica.</title>
        <authorList>
            <person name="Yuasa K."/>
            <person name="Mekata T."/>
            <person name="Ikunari K."/>
        </authorList>
    </citation>
    <scope>NUCLEOTIDE SEQUENCE</scope>
    <source>
        <strain evidence="1">EL160426</strain>
    </source>
</reference>
<dbReference type="Proteomes" id="UP001060919">
    <property type="component" value="Chromosome"/>
</dbReference>
<accession>A0A916DRB1</accession>
<name>A0A916DRB1_9BACT</name>
<evidence type="ECO:0000313" key="1">
    <source>
        <dbReference type="EMBL" id="BDS11181.1"/>
    </source>
</evidence>
<dbReference type="KEGG" id="aup:AsAng_0018920"/>
<gene>
    <name evidence="1" type="ORF">AsAng_0018920</name>
</gene>
<sequence length="139" mass="15653">MKLFYLIGAFFLLVSCDPSVTYTKVIENNSDHDIWLINRDSTLSCVELRDSVLLSSHSIFELHIESDIGGSLRSYESCPLSVSEWICPIDTIDTRIDGIDSLNVAFTIEENSNWQYSITKPGQNGKCECRLVINQGDIN</sequence>
<proteinExistence type="predicted"/>
<dbReference type="RefSeq" id="WP_264792384.1">
    <property type="nucleotide sequence ID" value="NZ_AP026867.1"/>
</dbReference>